<keyword evidence="5" id="KW-1185">Reference proteome</keyword>
<dbReference type="GO" id="GO:0004331">
    <property type="term" value="F:fructose-2,6-bisphosphate 2-phosphatase activity"/>
    <property type="evidence" value="ECO:0007669"/>
    <property type="project" value="TreeGrafter"/>
</dbReference>
<accession>A0AAW2YW54</accession>
<dbReference type="InterPro" id="IPR013078">
    <property type="entry name" value="His_Pase_superF_clade-1"/>
</dbReference>
<feature type="active site" description="Tele-phosphohistidine intermediate" evidence="2">
    <location>
        <position position="11"/>
    </location>
</feature>
<dbReference type="Pfam" id="PF00300">
    <property type="entry name" value="His_Phos_1"/>
    <property type="match status" value="1"/>
</dbReference>
<evidence type="ECO:0000313" key="4">
    <source>
        <dbReference type="EMBL" id="KAL0480884.1"/>
    </source>
</evidence>
<dbReference type="Proteomes" id="UP001431209">
    <property type="component" value="Unassembled WGS sequence"/>
</dbReference>
<dbReference type="InterPro" id="IPR051695">
    <property type="entry name" value="Phosphoglycerate_Mutase"/>
</dbReference>
<evidence type="ECO:0008006" key="6">
    <source>
        <dbReference type="Google" id="ProtNLM"/>
    </source>
</evidence>
<reference evidence="4 5" key="1">
    <citation type="submission" date="2024-03" db="EMBL/GenBank/DDBJ databases">
        <title>The Acrasis kona genome and developmental transcriptomes reveal deep origins of eukaryotic multicellular pathways.</title>
        <authorList>
            <person name="Sheikh S."/>
            <person name="Fu C.-J."/>
            <person name="Brown M.W."/>
            <person name="Baldauf S.L."/>
        </authorList>
    </citation>
    <scope>NUCLEOTIDE SEQUENCE [LARGE SCALE GENOMIC DNA]</scope>
    <source>
        <strain evidence="4 5">ATCC MYA-3509</strain>
    </source>
</reference>
<sequence>MTRTEIWLIRHGETDWNANGTLQGHIDIPLNSVGKLQADGLGEFLSRNEINVDFCDTIYSSDLQRATLTAELIKGKFENGRFSHLNTDQRLREVHAGILQGKKLSQCGVRSHDAYSPIAPEGESYFEVQQRVVKAIEGIVQKHQGKTILVVLHGGSNKNVFMFCSWVRP</sequence>
<evidence type="ECO:0000256" key="1">
    <source>
        <dbReference type="ARBA" id="ARBA00022801"/>
    </source>
</evidence>
<dbReference type="SMART" id="SM00855">
    <property type="entry name" value="PGAM"/>
    <property type="match status" value="1"/>
</dbReference>
<dbReference type="AlphaFoldDB" id="A0AAW2YW54"/>
<proteinExistence type="predicted"/>
<dbReference type="PROSITE" id="PS00175">
    <property type="entry name" value="PG_MUTASE"/>
    <property type="match status" value="1"/>
</dbReference>
<comment type="caution">
    <text evidence="4">The sequence shown here is derived from an EMBL/GenBank/DDBJ whole genome shotgun (WGS) entry which is preliminary data.</text>
</comment>
<organism evidence="4 5">
    <name type="scientific">Acrasis kona</name>
    <dbReference type="NCBI Taxonomy" id="1008807"/>
    <lineage>
        <taxon>Eukaryota</taxon>
        <taxon>Discoba</taxon>
        <taxon>Heterolobosea</taxon>
        <taxon>Tetramitia</taxon>
        <taxon>Eutetramitia</taxon>
        <taxon>Acrasidae</taxon>
        <taxon>Acrasis</taxon>
    </lineage>
</organism>
<dbReference type="PANTHER" id="PTHR46517">
    <property type="entry name" value="FRUCTOSE-2,6-BISPHOSPHATASE TIGAR"/>
    <property type="match status" value="1"/>
</dbReference>
<dbReference type="EMBL" id="JAOPGA020000701">
    <property type="protein sequence ID" value="KAL0480884.1"/>
    <property type="molecule type" value="Genomic_DNA"/>
</dbReference>
<dbReference type="GO" id="GO:0005829">
    <property type="term" value="C:cytosol"/>
    <property type="evidence" value="ECO:0007669"/>
    <property type="project" value="TreeGrafter"/>
</dbReference>
<dbReference type="InterPro" id="IPR001345">
    <property type="entry name" value="PG/BPGM_mutase_AS"/>
</dbReference>
<evidence type="ECO:0000313" key="5">
    <source>
        <dbReference type="Proteomes" id="UP001431209"/>
    </source>
</evidence>
<keyword evidence="1" id="KW-0378">Hydrolase</keyword>
<dbReference type="SUPFAM" id="SSF53254">
    <property type="entry name" value="Phosphoglycerate mutase-like"/>
    <property type="match status" value="1"/>
</dbReference>
<dbReference type="GO" id="GO:0045820">
    <property type="term" value="P:negative regulation of glycolytic process"/>
    <property type="evidence" value="ECO:0007669"/>
    <property type="project" value="TreeGrafter"/>
</dbReference>
<feature type="binding site" evidence="3">
    <location>
        <position position="65"/>
    </location>
    <ligand>
        <name>substrate</name>
    </ligand>
</feature>
<gene>
    <name evidence="4" type="ORF">AKO1_004088</name>
</gene>
<dbReference type="PANTHER" id="PTHR46517:SF1">
    <property type="entry name" value="FRUCTOSE-2,6-BISPHOSPHATASE TIGAR"/>
    <property type="match status" value="1"/>
</dbReference>
<evidence type="ECO:0000256" key="2">
    <source>
        <dbReference type="PIRSR" id="PIRSR613078-1"/>
    </source>
</evidence>
<dbReference type="Gene3D" id="3.40.50.1240">
    <property type="entry name" value="Phosphoglycerate mutase-like"/>
    <property type="match status" value="1"/>
</dbReference>
<dbReference type="CDD" id="cd07067">
    <property type="entry name" value="HP_PGM_like"/>
    <property type="match status" value="1"/>
</dbReference>
<dbReference type="GO" id="GO:0043456">
    <property type="term" value="P:regulation of pentose-phosphate shunt"/>
    <property type="evidence" value="ECO:0007669"/>
    <property type="project" value="TreeGrafter"/>
</dbReference>
<evidence type="ECO:0000256" key="3">
    <source>
        <dbReference type="PIRSR" id="PIRSR613078-2"/>
    </source>
</evidence>
<protein>
    <recommendedName>
        <fullName evidence="6">Phosphoglycerate mutase</fullName>
    </recommendedName>
</protein>
<dbReference type="InterPro" id="IPR029033">
    <property type="entry name" value="His_PPase_superfam"/>
</dbReference>
<name>A0AAW2YW54_9EUKA</name>
<feature type="binding site" evidence="3">
    <location>
        <begin position="10"/>
        <end position="17"/>
    </location>
    <ligand>
        <name>substrate</name>
    </ligand>
</feature>
<feature type="active site" description="Proton donor/acceptor" evidence="2">
    <location>
        <position position="93"/>
    </location>
</feature>